<dbReference type="Proteomes" id="UP000663421">
    <property type="component" value="Chromosome"/>
</dbReference>
<feature type="region of interest" description="Disordered" evidence="1">
    <location>
        <begin position="50"/>
        <end position="70"/>
    </location>
</feature>
<keyword evidence="3" id="KW-1185">Reference proteome</keyword>
<protein>
    <submittedName>
        <fullName evidence="2">Uncharacterized protein</fullName>
    </submittedName>
</protein>
<sequence length="70" mass="7517">MNALPPQRTEHPDAAPKAGSPAEVKVAVHAMASTAQDEWRVRARWTPERIAALNTPLSDNPPHDAADGAR</sequence>
<organism evidence="2 3">
    <name type="scientific">Streptomyces malaysiensis</name>
    <dbReference type="NCBI Taxonomy" id="92644"/>
    <lineage>
        <taxon>Bacteria</taxon>
        <taxon>Bacillati</taxon>
        <taxon>Actinomycetota</taxon>
        <taxon>Actinomycetes</taxon>
        <taxon>Kitasatosporales</taxon>
        <taxon>Streptomycetaceae</taxon>
        <taxon>Streptomyces</taxon>
        <taxon>Streptomyces violaceusniger group</taxon>
    </lineage>
</organism>
<feature type="compositionally biased region" description="Basic and acidic residues" evidence="1">
    <location>
        <begin position="61"/>
        <end position="70"/>
    </location>
</feature>
<dbReference type="EMBL" id="CP065050">
    <property type="protein sequence ID" value="QPI56092.1"/>
    <property type="molecule type" value="Genomic_DNA"/>
</dbReference>
<evidence type="ECO:0000256" key="1">
    <source>
        <dbReference type="SAM" id="MobiDB-lite"/>
    </source>
</evidence>
<proteinExistence type="predicted"/>
<reference evidence="2 3" key="1">
    <citation type="submission" date="2020-11" db="EMBL/GenBank/DDBJ databases">
        <title>Complete genome sequence unveiled secondary metabolic potentials in Streptomyces solisilvae HNM0141.</title>
        <authorList>
            <person name="Huang X."/>
        </authorList>
    </citation>
    <scope>NUCLEOTIDE SEQUENCE [LARGE SCALE GENOMIC DNA]</scope>
    <source>
        <strain evidence="2 3">HNM0141</strain>
    </source>
</reference>
<evidence type="ECO:0000313" key="3">
    <source>
        <dbReference type="Proteomes" id="UP000663421"/>
    </source>
</evidence>
<name>A0ABX6W3N0_STRMQ</name>
<gene>
    <name evidence="2" type="ORF">I1A49_15165</name>
</gene>
<evidence type="ECO:0000313" key="2">
    <source>
        <dbReference type="EMBL" id="QPI56092.1"/>
    </source>
</evidence>
<feature type="region of interest" description="Disordered" evidence="1">
    <location>
        <begin position="1"/>
        <end position="22"/>
    </location>
</feature>
<accession>A0ABX6W3N0</accession>